<name>A0A8J6DTZ0_GALPY</name>
<dbReference type="EMBL" id="JAGFMF010011525">
    <property type="protein sequence ID" value="KAG8520671.1"/>
    <property type="molecule type" value="Genomic_DNA"/>
</dbReference>
<protein>
    <recommendedName>
        <fullName evidence="2">RNA transcription, translation and transport factor protein</fullName>
    </recommendedName>
</protein>
<sequence>MDSTAEMKQKLEISLFVLKTRIEDISLKTEVTEYTYTTVTGQVLQKSTSKMLTVLLRLQIKHRTQTKINETIIAVQAIITDPKIDYRPE</sequence>
<evidence type="ECO:0000256" key="1">
    <source>
        <dbReference type="ARBA" id="ARBA00008602"/>
    </source>
</evidence>
<comment type="caution">
    <text evidence="3">The sequence shown here is derived from an EMBL/GenBank/DDBJ whole genome shotgun (WGS) entry which is preliminary data.</text>
</comment>
<comment type="similarity">
    <text evidence="1">Belongs to the RTRAF family.</text>
</comment>
<evidence type="ECO:0000313" key="3">
    <source>
        <dbReference type="EMBL" id="KAG8520671.1"/>
    </source>
</evidence>
<dbReference type="InterPro" id="IPR019265">
    <property type="entry name" value="RTRAF"/>
</dbReference>
<accession>A0A8J6DTZ0</accession>
<evidence type="ECO:0000256" key="2">
    <source>
        <dbReference type="ARBA" id="ARBA00015365"/>
    </source>
</evidence>
<organism evidence="3 4">
    <name type="scientific">Galemys pyrenaicus</name>
    <name type="common">Iberian desman</name>
    <name type="synonym">Pyrenean desman</name>
    <dbReference type="NCBI Taxonomy" id="202257"/>
    <lineage>
        <taxon>Eukaryota</taxon>
        <taxon>Metazoa</taxon>
        <taxon>Chordata</taxon>
        <taxon>Craniata</taxon>
        <taxon>Vertebrata</taxon>
        <taxon>Euteleostomi</taxon>
        <taxon>Mammalia</taxon>
        <taxon>Eutheria</taxon>
        <taxon>Laurasiatheria</taxon>
        <taxon>Eulipotyphla</taxon>
        <taxon>Talpidae</taxon>
        <taxon>Galemys</taxon>
    </lineage>
</organism>
<dbReference type="AlphaFoldDB" id="A0A8J6DTZ0"/>
<dbReference type="Proteomes" id="UP000700334">
    <property type="component" value="Unassembled WGS sequence"/>
</dbReference>
<gene>
    <name evidence="3" type="ORF">J0S82_020279</name>
</gene>
<feature type="non-terminal residue" evidence="3">
    <location>
        <position position="1"/>
    </location>
</feature>
<dbReference type="Pfam" id="PF10036">
    <property type="entry name" value="RLL"/>
    <property type="match status" value="1"/>
</dbReference>
<keyword evidence="4" id="KW-1185">Reference proteome</keyword>
<evidence type="ECO:0000313" key="4">
    <source>
        <dbReference type="Proteomes" id="UP000700334"/>
    </source>
</evidence>
<reference evidence="3" key="1">
    <citation type="journal article" date="2021" name="Evol. Appl.">
        <title>The genome of the Pyrenean desman and the effects of bottlenecks and inbreeding on the genomic landscape of an endangered species.</title>
        <authorList>
            <person name="Escoda L."/>
            <person name="Castresana J."/>
        </authorList>
    </citation>
    <scope>NUCLEOTIDE SEQUENCE</scope>
    <source>
        <strain evidence="3">IBE-C5619</strain>
    </source>
</reference>
<proteinExistence type="inferred from homology"/>